<dbReference type="Gene3D" id="1.10.238.10">
    <property type="entry name" value="EF-hand"/>
    <property type="match status" value="1"/>
</dbReference>
<organism evidence="3">
    <name type="scientific">Haptolina brevifila</name>
    <dbReference type="NCBI Taxonomy" id="156173"/>
    <lineage>
        <taxon>Eukaryota</taxon>
        <taxon>Haptista</taxon>
        <taxon>Haptophyta</taxon>
        <taxon>Prymnesiophyceae</taxon>
        <taxon>Prymnesiales</taxon>
        <taxon>Prymnesiaceae</taxon>
        <taxon>Haptolina</taxon>
    </lineage>
</organism>
<feature type="domain" description="EF-hand" evidence="2">
    <location>
        <begin position="75"/>
        <end position="110"/>
    </location>
</feature>
<evidence type="ECO:0000256" key="1">
    <source>
        <dbReference type="ARBA" id="ARBA00022837"/>
    </source>
</evidence>
<accession>A0A7S2E5S3</accession>
<dbReference type="GO" id="GO:0005509">
    <property type="term" value="F:calcium ion binding"/>
    <property type="evidence" value="ECO:0007669"/>
    <property type="project" value="InterPro"/>
</dbReference>
<dbReference type="PANTHER" id="PTHR23064">
    <property type="entry name" value="TROPONIN"/>
    <property type="match status" value="1"/>
</dbReference>
<dbReference type="EMBL" id="HBGU01042022">
    <property type="protein sequence ID" value="CAD9472264.1"/>
    <property type="molecule type" value="Transcribed_RNA"/>
</dbReference>
<name>A0A7S2E5S3_9EUKA</name>
<sequence length="376" mass="41487">MCKRSGAKLLAINDIDRIFQRANTDNRGTLNSRGSLSSAALNLNLDQTQVAKITQIAIDELASRGQVENDAGESEMRDKLHPLFDEFDEDGSGSVSTEEIGKMAAKLGMEMTTDQLLFLMEEADPDGSGEIEFEELVTVLMKQMKEGRNGSMAALFRVKTEQEGDGGAASMVLLEFIHALIRMAWECYGENFAAADSVGIGQRLNALLERAVLPGSAHFIESADPMEAEMRSKRVQAITDYYSNELLDIFKVFAASDTSLTAQAHSATLSFPELVFMMKSGGMLDANLTVQQMTALFAQVNAQASDDGEKDDDSEELSFHEFKSLVCRIANIKIPASQRGGEPFEYTWQSFLQIIFIPRFRSLIKDMKRGLAKKSL</sequence>
<protein>
    <recommendedName>
        <fullName evidence="2">EF-hand domain-containing protein</fullName>
    </recommendedName>
</protein>
<dbReference type="InterPro" id="IPR011992">
    <property type="entry name" value="EF-hand-dom_pair"/>
</dbReference>
<keyword evidence="1" id="KW-0106">Calcium</keyword>
<dbReference type="PROSITE" id="PS50222">
    <property type="entry name" value="EF_HAND_2"/>
    <property type="match status" value="2"/>
</dbReference>
<feature type="domain" description="EF-hand" evidence="2">
    <location>
        <begin position="111"/>
        <end position="146"/>
    </location>
</feature>
<reference evidence="3" key="1">
    <citation type="submission" date="2021-01" db="EMBL/GenBank/DDBJ databases">
        <authorList>
            <person name="Corre E."/>
            <person name="Pelletier E."/>
            <person name="Niang G."/>
            <person name="Scheremetjew M."/>
            <person name="Finn R."/>
            <person name="Kale V."/>
            <person name="Holt S."/>
            <person name="Cochrane G."/>
            <person name="Meng A."/>
            <person name="Brown T."/>
            <person name="Cohen L."/>
        </authorList>
    </citation>
    <scope>NUCLEOTIDE SEQUENCE</scope>
    <source>
        <strain evidence="3">UTEX LB 985</strain>
    </source>
</reference>
<dbReference type="SMART" id="SM00054">
    <property type="entry name" value="EFh"/>
    <property type="match status" value="2"/>
</dbReference>
<evidence type="ECO:0000313" key="3">
    <source>
        <dbReference type="EMBL" id="CAD9472264.1"/>
    </source>
</evidence>
<dbReference type="AlphaFoldDB" id="A0A7S2E5S3"/>
<gene>
    <name evidence="3" type="ORF">CBRE1094_LOCUS22925</name>
</gene>
<dbReference type="InterPro" id="IPR002048">
    <property type="entry name" value="EF_hand_dom"/>
</dbReference>
<dbReference type="SUPFAM" id="SSF47473">
    <property type="entry name" value="EF-hand"/>
    <property type="match status" value="1"/>
</dbReference>
<dbReference type="Pfam" id="PF13499">
    <property type="entry name" value="EF-hand_7"/>
    <property type="match status" value="1"/>
</dbReference>
<evidence type="ECO:0000259" key="2">
    <source>
        <dbReference type="PROSITE" id="PS50222"/>
    </source>
</evidence>
<dbReference type="InterPro" id="IPR018247">
    <property type="entry name" value="EF_Hand_1_Ca_BS"/>
</dbReference>
<dbReference type="InterPro" id="IPR052591">
    <property type="entry name" value="CML21-like"/>
</dbReference>
<dbReference type="CDD" id="cd00051">
    <property type="entry name" value="EFh"/>
    <property type="match status" value="1"/>
</dbReference>
<proteinExistence type="predicted"/>
<dbReference type="PROSITE" id="PS00018">
    <property type="entry name" value="EF_HAND_1"/>
    <property type="match status" value="2"/>
</dbReference>